<dbReference type="Proteomes" id="UP000291084">
    <property type="component" value="Chromosome 1"/>
</dbReference>
<dbReference type="EMBL" id="AP015034">
    <property type="protein sequence ID" value="BAT75297.1"/>
    <property type="molecule type" value="Genomic_DNA"/>
</dbReference>
<accession>A0A0S3R477</accession>
<organism evidence="2 3">
    <name type="scientific">Vigna angularis var. angularis</name>
    <dbReference type="NCBI Taxonomy" id="157739"/>
    <lineage>
        <taxon>Eukaryota</taxon>
        <taxon>Viridiplantae</taxon>
        <taxon>Streptophyta</taxon>
        <taxon>Embryophyta</taxon>
        <taxon>Tracheophyta</taxon>
        <taxon>Spermatophyta</taxon>
        <taxon>Magnoliopsida</taxon>
        <taxon>eudicotyledons</taxon>
        <taxon>Gunneridae</taxon>
        <taxon>Pentapetalae</taxon>
        <taxon>rosids</taxon>
        <taxon>fabids</taxon>
        <taxon>Fabales</taxon>
        <taxon>Fabaceae</taxon>
        <taxon>Papilionoideae</taxon>
        <taxon>50 kb inversion clade</taxon>
        <taxon>NPAAA clade</taxon>
        <taxon>indigoferoid/millettioid clade</taxon>
        <taxon>Phaseoleae</taxon>
        <taxon>Vigna</taxon>
    </lineage>
</organism>
<evidence type="ECO:0000256" key="1">
    <source>
        <dbReference type="SAM" id="MobiDB-lite"/>
    </source>
</evidence>
<evidence type="ECO:0000313" key="3">
    <source>
        <dbReference type="Proteomes" id="UP000291084"/>
    </source>
</evidence>
<feature type="non-terminal residue" evidence="2">
    <location>
        <position position="82"/>
    </location>
</feature>
<sequence length="82" mass="9534">MRKPYHDINEKFARRAPNGIPHITKRVEMGELLLGFKLAASAHEEHHAVVSEEGDEEEHEQTRDPTRFLEAVRETKHARTHN</sequence>
<keyword evidence="3" id="KW-1185">Reference proteome</keyword>
<evidence type="ECO:0000313" key="2">
    <source>
        <dbReference type="EMBL" id="BAT75297.1"/>
    </source>
</evidence>
<proteinExistence type="predicted"/>
<reference evidence="2 3" key="1">
    <citation type="journal article" date="2015" name="Sci. Rep.">
        <title>The power of single molecule real-time sequencing technology in the de novo assembly of a eukaryotic genome.</title>
        <authorList>
            <person name="Sakai H."/>
            <person name="Naito K."/>
            <person name="Ogiso-Tanaka E."/>
            <person name="Takahashi Y."/>
            <person name="Iseki K."/>
            <person name="Muto C."/>
            <person name="Satou K."/>
            <person name="Teruya K."/>
            <person name="Shiroma A."/>
            <person name="Shimoji M."/>
            <person name="Hirano T."/>
            <person name="Itoh T."/>
            <person name="Kaga A."/>
            <person name="Tomooka N."/>
        </authorList>
    </citation>
    <scope>NUCLEOTIDE SEQUENCE [LARGE SCALE GENOMIC DNA]</scope>
    <source>
        <strain evidence="3">cv. Shumari</strain>
    </source>
</reference>
<feature type="compositionally biased region" description="Basic and acidic residues" evidence="1">
    <location>
        <begin position="60"/>
        <end position="82"/>
    </location>
</feature>
<feature type="region of interest" description="Disordered" evidence="1">
    <location>
        <begin position="45"/>
        <end position="82"/>
    </location>
</feature>
<gene>
    <name evidence="2" type="primary">Vigan.01G313700</name>
    <name evidence="2" type="ORF">VIGAN_01313700</name>
</gene>
<protein>
    <submittedName>
        <fullName evidence="2">Uncharacterized protein</fullName>
    </submittedName>
</protein>
<name>A0A0S3R477_PHAAN</name>
<dbReference type="AlphaFoldDB" id="A0A0S3R477"/>